<organism evidence="2">
    <name type="scientific">marine sediment metagenome</name>
    <dbReference type="NCBI Taxonomy" id="412755"/>
    <lineage>
        <taxon>unclassified sequences</taxon>
        <taxon>metagenomes</taxon>
        <taxon>ecological metagenomes</taxon>
    </lineage>
</organism>
<dbReference type="AlphaFoldDB" id="X0WHA8"/>
<keyword evidence="1" id="KW-0479">Metal-binding</keyword>
<sequence>YRDSLKNGKELTEEEFEAAGGNDSLIHLDFMIGSGEMNVDGILEDDSAEPVMRNGEWAFEV</sequence>
<dbReference type="PANTHER" id="PTHR34448:SF3">
    <property type="entry name" value="AMINOPEPTIDASE AMPS"/>
    <property type="match status" value="1"/>
</dbReference>
<evidence type="ECO:0008006" key="3">
    <source>
        <dbReference type="Google" id="ProtNLM"/>
    </source>
</evidence>
<dbReference type="EMBL" id="BARS01043896">
    <property type="protein sequence ID" value="GAG30344.1"/>
    <property type="molecule type" value="Genomic_DNA"/>
</dbReference>
<dbReference type="Pfam" id="PF02073">
    <property type="entry name" value="Peptidase_M29"/>
    <property type="match status" value="1"/>
</dbReference>
<accession>X0WHA8</accession>
<dbReference type="GO" id="GO:0004177">
    <property type="term" value="F:aminopeptidase activity"/>
    <property type="evidence" value="ECO:0007669"/>
    <property type="project" value="InterPro"/>
</dbReference>
<protein>
    <recommendedName>
        <fullName evidence="3">Aminopeptidase</fullName>
    </recommendedName>
</protein>
<comment type="caution">
    <text evidence="2">The sequence shown here is derived from an EMBL/GenBank/DDBJ whole genome shotgun (WGS) entry which is preliminary data.</text>
</comment>
<dbReference type="PANTHER" id="PTHR34448">
    <property type="entry name" value="AMINOPEPTIDASE"/>
    <property type="match status" value="1"/>
</dbReference>
<reference evidence="2" key="1">
    <citation type="journal article" date="2014" name="Front. Microbiol.">
        <title>High frequency of phylogenetically diverse reductive dehalogenase-homologous genes in deep subseafloor sedimentary metagenomes.</title>
        <authorList>
            <person name="Kawai M."/>
            <person name="Futagami T."/>
            <person name="Toyoda A."/>
            <person name="Takaki Y."/>
            <person name="Nishi S."/>
            <person name="Hori S."/>
            <person name="Arai W."/>
            <person name="Tsubouchi T."/>
            <person name="Morono Y."/>
            <person name="Uchiyama I."/>
            <person name="Ito T."/>
            <person name="Fujiyama A."/>
            <person name="Inagaki F."/>
            <person name="Takami H."/>
        </authorList>
    </citation>
    <scope>NUCLEOTIDE SEQUENCE</scope>
    <source>
        <strain evidence="2">Expedition CK06-06</strain>
    </source>
</reference>
<proteinExistence type="predicted"/>
<dbReference type="GO" id="GO:0006508">
    <property type="term" value="P:proteolysis"/>
    <property type="evidence" value="ECO:0007669"/>
    <property type="project" value="InterPro"/>
</dbReference>
<dbReference type="InterPro" id="IPR000787">
    <property type="entry name" value="Peptidase_M29"/>
</dbReference>
<feature type="non-terminal residue" evidence="2">
    <location>
        <position position="1"/>
    </location>
</feature>
<dbReference type="InterPro" id="IPR052170">
    <property type="entry name" value="M29_Exopeptidase"/>
</dbReference>
<evidence type="ECO:0000313" key="2">
    <source>
        <dbReference type="EMBL" id="GAG30344.1"/>
    </source>
</evidence>
<dbReference type="PRINTS" id="PR00919">
    <property type="entry name" value="THERMOPTASE"/>
</dbReference>
<name>X0WHA8_9ZZZZ</name>
<dbReference type="GO" id="GO:0046872">
    <property type="term" value="F:metal ion binding"/>
    <property type="evidence" value="ECO:0007669"/>
    <property type="project" value="UniProtKB-KW"/>
</dbReference>
<dbReference type="SUPFAM" id="SSF144052">
    <property type="entry name" value="Thermophilic metalloprotease-like"/>
    <property type="match status" value="1"/>
</dbReference>
<gene>
    <name evidence="2" type="ORF">S01H1_66393</name>
</gene>
<evidence type="ECO:0000256" key="1">
    <source>
        <dbReference type="ARBA" id="ARBA00022723"/>
    </source>
</evidence>